<dbReference type="InterPro" id="IPR052043">
    <property type="entry name" value="PolySaccharide_Degr_Enz"/>
</dbReference>
<dbReference type="OrthoDB" id="540611at2759"/>
<dbReference type="InterPro" id="IPR012341">
    <property type="entry name" value="6hp_glycosidase-like_sf"/>
</dbReference>
<dbReference type="PANTHER" id="PTHR33886">
    <property type="entry name" value="UNSATURATED RHAMNOGALACTURONAN HYDROLASE (EUROFUNG)"/>
    <property type="match status" value="1"/>
</dbReference>
<dbReference type="Proteomes" id="UP000029964">
    <property type="component" value="Unassembled WGS sequence"/>
</dbReference>
<sequence>MRLHNIYSLAAAAQASHALSHRSVTAPNETDWSTRIVESTMERHDYQNIGPWEYTTGLYLLAQYQVYKRTGNPAYLSYIRAWADQFIDDNGNLDLEHGLDSLDSMQSGNIMLVLHDEFHLEEYYNASVQIRNRIDSYPRLDDGAFWHSTQFEHQLWADGTFMVNPFLARFGAAYDDREYTDEETTSQLIAYGKHLVADNGLLQHAYDEARSQPWADPETGLSEEQWCRAMGWYGMAMTDVLQVLQEDHPRREEVLAILQRFVNSVWSYQDPSSGLWFQVVNKPNQEGNWVETSCSAMFIHTISTSVQQGYVDDSSGSLRQVVQRGYAGVLERITVDDEGLTDVHDICVGTGPGDLQWYLERPTETNDLHGLGAVILMNEQIIRSSQE</sequence>
<comment type="caution">
    <text evidence="2">The sequence shown here is derived from an EMBL/GenBank/DDBJ whole genome shotgun (WGS) entry which is preliminary data.</text>
</comment>
<dbReference type="PANTHER" id="PTHR33886:SF8">
    <property type="entry name" value="UNSATURATED RHAMNOGALACTURONAN HYDROLASE (EUROFUNG)"/>
    <property type="match status" value="1"/>
</dbReference>
<accession>A0A086T4V5</accession>
<organism evidence="2 3">
    <name type="scientific">Hapsidospora chrysogenum (strain ATCC 11550 / CBS 779.69 / DSM 880 / IAM 14645 / JCM 23072 / IMI 49137)</name>
    <name type="common">Acremonium chrysogenum</name>
    <dbReference type="NCBI Taxonomy" id="857340"/>
    <lineage>
        <taxon>Eukaryota</taxon>
        <taxon>Fungi</taxon>
        <taxon>Dikarya</taxon>
        <taxon>Ascomycota</taxon>
        <taxon>Pezizomycotina</taxon>
        <taxon>Sordariomycetes</taxon>
        <taxon>Hypocreomycetidae</taxon>
        <taxon>Hypocreales</taxon>
        <taxon>Bionectriaceae</taxon>
        <taxon>Hapsidospora</taxon>
    </lineage>
</organism>
<keyword evidence="3" id="KW-1185">Reference proteome</keyword>
<dbReference type="STRING" id="857340.A0A086T4V5"/>
<gene>
    <name evidence="2" type="ORF">ACRE_048400</name>
</gene>
<dbReference type="InterPro" id="IPR010905">
    <property type="entry name" value="Glyco_hydro_88"/>
</dbReference>
<proteinExistence type="predicted"/>
<dbReference type="SUPFAM" id="SSF48208">
    <property type="entry name" value="Six-hairpin glycosidases"/>
    <property type="match status" value="1"/>
</dbReference>
<evidence type="ECO:0000313" key="2">
    <source>
        <dbReference type="EMBL" id="KFH44387.1"/>
    </source>
</evidence>
<dbReference type="GO" id="GO:0005975">
    <property type="term" value="P:carbohydrate metabolic process"/>
    <property type="evidence" value="ECO:0007669"/>
    <property type="project" value="InterPro"/>
</dbReference>
<dbReference type="AlphaFoldDB" id="A0A086T4V5"/>
<keyword evidence="1 2" id="KW-0378">Hydrolase</keyword>
<name>A0A086T4V5_HAPC1</name>
<protein>
    <submittedName>
        <fullName evidence="2">Unsaturated rhamnogalacturonyl hydrolase-like protein</fullName>
    </submittedName>
</protein>
<dbReference type="InterPro" id="IPR008928">
    <property type="entry name" value="6-hairpin_glycosidase_sf"/>
</dbReference>
<dbReference type="HOGENOM" id="CLU_038720_1_1_1"/>
<dbReference type="GO" id="GO:0016787">
    <property type="term" value="F:hydrolase activity"/>
    <property type="evidence" value="ECO:0007669"/>
    <property type="project" value="UniProtKB-KW"/>
</dbReference>
<dbReference type="Gene3D" id="1.50.10.10">
    <property type="match status" value="1"/>
</dbReference>
<dbReference type="Pfam" id="PF07470">
    <property type="entry name" value="Glyco_hydro_88"/>
    <property type="match status" value="1"/>
</dbReference>
<evidence type="ECO:0000256" key="1">
    <source>
        <dbReference type="ARBA" id="ARBA00022801"/>
    </source>
</evidence>
<evidence type="ECO:0000313" key="3">
    <source>
        <dbReference type="Proteomes" id="UP000029964"/>
    </source>
</evidence>
<reference evidence="3" key="1">
    <citation type="journal article" date="2014" name="Genome Announc.">
        <title>Genome sequence and annotation of Acremonium chrysogenum, producer of the beta-lactam antibiotic cephalosporin C.</title>
        <authorList>
            <person name="Terfehr D."/>
            <person name="Dahlmann T.A."/>
            <person name="Specht T."/>
            <person name="Zadra I."/>
            <person name="Kuernsteiner H."/>
            <person name="Kueck U."/>
        </authorList>
    </citation>
    <scope>NUCLEOTIDE SEQUENCE [LARGE SCALE GENOMIC DNA]</scope>
    <source>
        <strain evidence="3">ATCC 11550 / CBS 779.69 / DSM 880 / IAM 14645 / JCM 23072 / IMI 49137</strain>
    </source>
</reference>
<dbReference type="EMBL" id="JPKY01000049">
    <property type="protein sequence ID" value="KFH44387.1"/>
    <property type="molecule type" value="Genomic_DNA"/>
</dbReference>